<feature type="non-terminal residue" evidence="1">
    <location>
        <position position="46"/>
    </location>
</feature>
<accession>A0A9N9E9I0</accession>
<evidence type="ECO:0000313" key="2">
    <source>
        <dbReference type="Proteomes" id="UP000789831"/>
    </source>
</evidence>
<dbReference type="Proteomes" id="UP000789831">
    <property type="component" value="Unassembled WGS sequence"/>
</dbReference>
<evidence type="ECO:0000313" key="1">
    <source>
        <dbReference type="EMBL" id="CAG8669696.1"/>
    </source>
</evidence>
<sequence>MTKFQFNYLTNKLSRFDPTNPKYSYIIPEERTFTSQFGGQAFGLEP</sequence>
<reference evidence="1" key="1">
    <citation type="submission" date="2021-06" db="EMBL/GenBank/DDBJ databases">
        <authorList>
            <person name="Kallberg Y."/>
            <person name="Tangrot J."/>
            <person name="Rosling A."/>
        </authorList>
    </citation>
    <scope>NUCLEOTIDE SEQUENCE</scope>
    <source>
        <strain evidence="1">MT106</strain>
    </source>
</reference>
<dbReference type="EMBL" id="CAJVPL010007455">
    <property type="protein sequence ID" value="CAG8669696.1"/>
    <property type="molecule type" value="Genomic_DNA"/>
</dbReference>
<protein>
    <submittedName>
        <fullName evidence="1">5642_t:CDS:1</fullName>
    </submittedName>
</protein>
<proteinExistence type="predicted"/>
<keyword evidence="2" id="KW-1185">Reference proteome</keyword>
<name>A0A9N9E9I0_9GLOM</name>
<organism evidence="1 2">
    <name type="scientific">Ambispora gerdemannii</name>
    <dbReference type="NCBI Taxonomy" id="144530"/>
    <lineage>
        <taxon>Eukaryota</taxon>
        <taxon>Fungi</taxon>
        <taxon>Fungi incertae sedis</taxon>
        <taxon>Mucoromycota</taxon>
        <taxon>Glomeromycotina</taxon>
        <taxon>Glomeromycetes</taxon>
        <taxon>Archaeosporales</taxon>
        <taxon>Ambisporaceae</taxon>
        <taxon>Ambispora</taxon>
    </lineage>
</organism>
<comment type="caution">
    <text evidence="1">The sequence shown here is derived from an EMBL/GenBank/DDBJ whole genome shotgun (WGS) entry which is preliminary data.</text>
</comment>
<gene>
    <name evidence="1" type="ORF">AGERDE_LOCUS12199</name>
</gene>
<dbReference type="AlphaFoldDB" id="A0A9N9E9I0"/>